<evidence type="ECO:0000313" key="4">
    <source>
        <dbReference type="Proteomes" id="UP001244341"/>
    </source>
</evidence>
<keyword evidence="2" id="KW-1133">Transmembrane helix</keyword>
<dbReference type="EMBL" id="CP126216">
    <property type="protein sequence ID" value="WIA18444.1"/>
    <property type="molecule type" value="Genomic_DNA"/>
</dbReference>
<proteinExistence type="predicted"/>
<protein>
    <submittedName>
        <fullName evidence="3">Uncharacterized protein</fullName>
    </submittedName>
</protein>
<keyword evidence="2" id="KW-0472">Membrane</keyword>
<reference evidence="3 4" key="1">
    <citation type="submission" date="2023-05" db="EMBL/GenBank/DDBJ databases">
        <title>A 100% complete, gapless, phased diploid assembly of the Scenedesmus obliquus UTEX 3031 genome.</title>
        <authorList>
            <person name="Biondi T.C."/>
            <person name="Hanschen E.R."/>
            <person name="Kwon T."/>
            <person name="Eng W."/>
            <person name="Kruse C.P.S."/>
            <person name="Koehler S.I."/>
            <person name="Kunde Y."/>
            <person name="Gleasner C.D."/>
            <person name="You Mak K.T."/>
            <person name="Polle J."/>
            <person name="Hovde B.T."/>
            <person name="Starkenburg S.R."/>
        </authorList>
    </citation>
    <scope>NUCLEOTIDE SEQUENCE [LARGE SCALE GENOMIC DNA]</scope>
    <source>
        <strain evidence="3 4">DOE0152z</strain>
    </source>
</reference>
<accession>A0ABY8UAF1</accession>
<feature type="transmembrane region" description="Helical" evidence="2">
    <location>
        <begin position="20"/>
        <end position="41"/>
    </location>
</feature>
<feature type="compositionally biased region" description="Low complexity" evidence="1">
    <location>
        <begin position="82"/>
        <end position="100"/>
    </location>
</feature>
<keyword evidence="4" id="KW-1185">Reference proteome</keyword>
<feature type="region of interest" description="Disordered" evidence="1">
    <location>
        <begin position="70"/>
        <end position="108"/>
    </location>
</feature>
<sequence length="108" mass="10714">MLAYELGFRLAAKLHPGGVYPAAAAGAGAALTAVALVVPLAQAAADNRQLEEVDGLQKAAAAHCSSGVSAMIGTGRQDDDSSSSSSSSSQSGVSSSTASSRFTDNQQQ</sequence>
<organism evidence="3 4">
    <name type="scientific">Tetradesmus obliquus</name>
    <name type="common">Green alga</name>
    <name type="synonym">Acutodesmus obliquus</name>
    <dbReference type="NCBI Taxonomy" id="3088"/>
    <lineage>
        <taxon>Eukaryota</taxon>
        <taxon>Viridiplantae</taxon>
        <taxon>Chlorophyta</taxon>
        <taxon>core chlorophytes</taxon>
        <taxon>Chlorophyceae</taxon>
        <taxon>CS clade</taxon>
        <taxon>Sphaeropleales</taxon>
        <taxon>Scenedesmaceae</taxon>
        <taxon>Tetradesmus</taxon>
    </lineage>
</organism>
<evidence type="ECO:0000256" key="1">
    <source>
        <dbReference type="SAM" id="MobiDB-lite"/>
    </source>
</evidence>
<evidence type="ECO:0000313" key="3">
    <source>
        <dbReference type="EMBL" id="WIA18444.1"/>
    </source>
</evidence>
<name>A0ABY8UAF1_TETOB</name>
<gene>
    <name evidence="3" type="ORF">OEZ85_009903</name>
</gene>
<dbReference type="Proteomes" id="UP001244341">
    <property type="component" value="Chromosome 9b"/>
</dbReference>
<keyword evidence="2" id="KW-0812">Transmembrane</keyword>
<evidence type="ECO:0000256" key="2">
    <source>
        <dbReference type="SAM" id="Phobius"/>
    </source>
</evidence>